<protein>
    <submittedName>
        <fullName evidence="2">Uncharacterized protein</fullName>
    </submittedName>
</protein>
<reference evidence="2 3" key="1">
    <citation type="journal article" date="2016" name="Mol. Biol. Evol.">
        <title>Comparative Genomics of Early-Diverging Mushroom-Forming Fungi Provides Insights into the Origins of Lignocellulose Decay Capabilities.</title>
        <authorList>
            <person name="Nagy L.G."/>
            <person name="Riley R."/>
            <person name="Tritt A."/>
            <person name="Adam C."/>
            <person name="Daum C."/>
            <person name="Floudas D."/>
            <person name="Sun H."/>
            <person name="Yadav J.S."/>
            <person name="Pangilinan J."/>
            <person name="Larsson K.H."/>
            <person name="Matsuura K."/>
            <person name="Barry K."/>
            <person name="Labutti K."/>
            <person name="Kuo R."/>
            <person name="Ohm R.A."/>
            <person name="Bhattacharya S.S."/>
            <person name="Shirouzu T."/>
            <person name="Yoshinaga Y."/>
            <person name="Martin F.M."/>
            <person name="Grigoriev I.V."/>
            <person name="Hibbett D.S."/>
        </authorList>
    </citation>
    <scope>NUCLEOTIDE SEQUENCE [LARGE SCALE GENOMIC DNA]</scope>
    <source>
        <strain evidence="2 3">HHB14362 ss-1</strain>
    </source>
</reference>
<feature type="region of interest" description="Disordered" evidence="1">
    <location>
        <begin position="26"/>
        <end position="58"/>
    </location>
</feature>
<keyword evidence="3" id="KW-1185">Reference proteome</keyword>
<evidence type="ECO:0000313" key="2">
    <source>
        <dbReference type="EMBL" id="KZT29038.1"/>
    </source>
</evidence>
<dbReference type="AlphaFoldDB" id="A0A165V242"/>
<dbReference type="Proteomes" id="UP000076761">
    <property type="component" value="Unassembled WGS sequence"/>
</dbReference>
<evidence type="ECO:0000313" key="3">
    <source>
        <dbReference type="Proteomes" id="UP000076761"/>
    </source>
</evidence>
<dbReference type="OrthoDB" id="2574468at2759"/>
<dbReference type="EMBL" id="KV425555">
    <property type="protein sequence ID" value="KZT29038.1"/>
    <property type="molecule type" value="Genomic_DNA"/>
</dbReference>
<accession>A0A165V242</accession>
<name>A0A165V242_9AGAM</name>
<dbReference type="STRING" id="1314782.A0A165V242"/>
<organism evidence="2 3">
    <name type="scientific">Neolentinus lepideus HHB14362 ss-1</name>
    <dbReference type="NCBI Taxonomy" id="1314782"/>
    <lineage>
        <taxon>Eukaryota</taxon>
        <taxon>Fungi</taxon>
        <taxon>Dikarya</taxon>
        <taxon>Basidiomycota</taxon>
        <taxon>Agaricomycotina</taxon>
        <taxon>Agaricomycetes</taxon>
        <taxon>Gloeophyllales</taxon>
        <taxon>Gloeophyllaceae</taxon>
        <taxon>Neolentinus</taxon>
    </lineage>
</organism>
<proteinExistence type="predicted"/>
<sequence>MGIKRKFDAESIDTFPTTNRKQLKLVPFPSDESDNDVAMSDASMSDAEPTTDPYHHIRLPSTASTISTASDASTDSPASYPSFDLYPFPGAFGASQAQQYLQSNYMLSPETSAKMAALLQPRNTVALRHYSPNCSQIPKLRIACSTGLTGSRTMWSHCEQCGAIQMVDSD</sequence>
<evidence type="ECO:0000256" key="1">
    <source>
        <dbReference type="SAM" id="MobiDB-lite"/>
    </source>
</evidence>
<gene>
    <name evidence="2" type="ORF">NEOLEDRAFT_1128557</name>
</gene>
<dbReference type="InParanoid" id="A0A165V242"/>